<comment type="caution">
    <text evidence="2">The sequence shown here is derived from an EMBL/GenBank/DDBJ whole genome shotgun (WGS) entry which is preliminary data.</text>
</comment>
<name>A0A9X4AZZ4_9BACT</name>
<evidence type="ECO:0000313" key="3">
    <source>
        <dbReference type="Proteomes" id="UP001151081"/>
    </source>
</evidence>
<dbReference type="RefSeq" id="WP_272429053.1">
    <property type="nucleotide sequence ID" value="NZ_JAGTJJ010000078.1"/>
</dbReference>
<dbReference type="Proteomes" id="UP001151081">
    <property type="component" value="Unassembled WGS sequence"/>
</dbReference>
<gene>
    <name evidence="2" type="ORF">KEG57_49710</name>
</gene>
<evidence type="ECO:0008006" key="4">
    <source>
        <dbReference type="Google" id="ProtNLM"/>
    </source>
</evidence>
<protein>
    <recommendedName>
        <fullName evidence="4">Lipoprotein</fullName>
    </recommendedName>
</protein>
<dbReference type="EMBL" id="JAGTJJ010000078">
    <property type="protein sequence ID" value="MDC3988642.1"/>
    <property type="molecule type" value="Genomic_DNA"/>
</dbReference>
<proteinExistence type="predicted"/>
<evidence type="ECO:0000313" key="2">
    <source>
        <dbReference type="EMBL" id="MDC3988642.1"/>
    </source>
</evidence>
<dbReference type="AlphaFoldDB" id="A0A9X4AZZ4"/>
<feature type="compositionally biased region" description="Low complexity" evidence="1">
    <location>
        <begin position="27"/>
        <end position="38"/>
    </location>
</feature>
<keyword evidence="3" id="KW-1185">Reference proteome</keyword>
<reference evidence="2 3" key="1">
    <citation type="submission" date="2021-04" db="EMBL/GenBank/DDBJ databases">
        <title>Genome analysis of Polyangium sp.</title>
        <authorList>
            <person name="Li Y."/>
            <person name="Wang J."/>
        </authorList>
    </citation>
    <scope>NUCLEOTIDE SEQUENCE [LARGE SCALE GENOMIC DNA]</scope>
    <source>
        <strain evidence="2 3">SDU14</strain>
    </source>
</reference>
<sequence>MIWRTGTFALLLAACASSTPPDKTPAEADNPAAAALTPAEREELARQFHQDEAEDAYKWKLQTFVHPAICNEDRKGRTGDAWITIQDGKVVKAGIADGSPDNEVDLTPQLAGKAVPPIPAKYEKLFAGGEIVYFSWSCM</sequence>
<evidence type="ECO:0000256" key="1">
    <source>
        <dbReference type="SAM" id="MobiDB-lite"/>
    </source>
</evidence>
<feature type="region of interest" description="Disordered" evidence="1">
    <location>
        <begin position="19"/>
        <end position="39"/>
    </location>
</feature>
<organism evidence="2 3">
    <name type="scientific">Polyangium jinanense</name>
    <dbReference type="NCBI Taxonomy" id="2829994"/>
    <lineage>
        <taxon>Bacteria</taxon>
        <taxon>Pseudomonadati</taxon>
        <taxon>Myxococcota</taxon>
        <taxon>Polyangia</taxon>
        <taxon>Polyangiales</taxon>
        <taxon>Polyangiaceae</taxon>
        <taxon>Polyangium</taxon>
    </lineage>
</organism>
<accession>A0A9X4AZZ4</accession>
<dbReference type="PROSITE" id="PS51257">
    <property type="entry name" value="PROKAR_LIPOPROTEIN"/>
    <property type="match status" value="1"/>
</dbReference>